<sequence length="384" mass="42203">MLIKIEEARSLISKLSLQNPRTKLLDPLSAVGKLLSRDVVATKNIPEVDISAMDGYAFRFDDLNKTKLKIAGKIFPSTKDPPTLNQGEAYYVTTGAPLPKGADVVARVEYTRVEGDNLIVNGPLTRGKDVRWTGEDIKKGQLLIPKGTQITPYHIPLLLQQGIRKVEVFDISFCIFGNGDEIVPWGEEGNGIPDSISPAFFKLLDRFGESYYQGIARDDLDEVKKKLSVCVSHDFVISIGGSSVGEKDFVKRAISEMGTLLFEGVSANVLKRGAAGIISGKPVLVLPGQIVSAVTTFHEHGLHILSRMIGVELREFVTCKLASNVEVDHKMDSTYLIKIDGEKAIPLRWGVGLYSELGKASGFTILRRGKTYKEGEEVLVQRFI</sequence>
<dbReference type="STRING" id="1006006.Mcup_0265"/>
<dbReference type="PATRIC" id="fig|1006006.8.peg.266"/>
<dbReference type="OrthoDB" id="31371at2157"/>
<dbReference type="GO" id="GO:0061599">
    <property type="term" value="F:molybdopterin molybdotransferase activity"/>
    <property type="evidence" value="ECO:0007669"/>
    <property type="project" value="TreeGrafter"/>
</dbReference>
<dbReference type="KEGG" id="mcn:Mcup_0265"/>
<gene>
    <name evidence="2" type="ordered locus">Mcup_0265</name>
</gene>
<dbReference type="EMBL" id="CP002656">
    <property type="protein sequence ID" value="AEB94373.1"/>
    <property type="molecule type" value="Genomic_DNA"/>
</dbReference>
<dbReference type="InterPro" id="IPR036425">
    <property type="entry name" value="MoaB/Mog-like_dom_sf"/>
</dbReference>
<feature type="domain" description="MoaB/Mog" evidence="1">
    <location>
        <begin position="174"/>
        <end position="307"/>
    </location>
</feature>
<dbReference type="GO" id="GO:0006777">
    <property type="term" value="P:Mo-molybdopterin cofactor biosynthetic process"/>
    <property type="evidence" value="ECO:0007669"/>
    <property type="project" value="TreeGrafter"/>
</dbReference>
<organism evidence="2 3">
    <name type="scientific">Metallosphaera cuprina (strain Ar-4)</name>
    <dbReference type="NCBI Taxonomy" id="1006006"/>
    <lineage>
        <taxon>Archaea</taxon>
        <taxon>Thermoproteota</taxon>
        <taxon>Thermoprotei</taxon>
        <taxon>Sulfolobales</taxon>
        <taxon>Sulfolobaceae</taxon>
        <taxon>Metallosphaera</taxon>
    </lineage>
</organism>
<dbReference type="SUPFAM" id="SSF63882">
    <property type="entry name" value="MoeA N-terminal region -like"/>
    <property type="match status" value="1"/>
</dbReference>
<dbReference type="Gene3D" id="2.170.190.11">
    <property type="entry name" value="Molybdopterin biosynthesis moea protein, domain 3"/>
    <property type="match status" value="1"/>
</dbReference>
<dbReference type="RefSeq" id="WP_013736871.1">
    <property type="nucleotide sequence ID" value="NC_015435.1"/>
</dbReference>
<dbReference type="SMART" id="SM00852">
    <property type="entry name" value="MoCF_biosynth"/>
    <property type="match status" value="1"/>
</dbReference>
<evidence type="ECO:0000259" key="1">
    <source>
        <dbReference type="SMART" id="SM00852"/>
    </source>
</evidence>
<dbReference type="Pfam" id="PF00994">
    <property type="entry name" value="MoCF_biosynth"/>
    <property type="match status" value="1"/>
</dbReference>
<dbReference type="GeneID" id="10492459"/>
<dbReference type="PANTHER" id="PTHR10192:SF19">
    <property type="entry name" value="MOLYBDOPTERIN BIOSYNTHESIS PROTEIN MJ0666-RELATED"/>
    <property type="match status" value="1"/>
</dbReference>
<dbReference type="Gene3D" id="2.40.340.10">
    <property type="entry name" value="MoeA, C-terminal, domain IV"/>
    <property type="match status" value="1"/>
</dbReference>
<evidence type="ECO:0000313" key="3">
    <source>
        <dbReference type="Proteomes" id="UP000007812"/>
    </source>
</evidence>
<dbReference type="CDD" id="cd00887">
    <property type="entry name" value="MoeA"/>
    <property type="match status" value="1"/>
</dbReference>
<dbReference type="InterPro" id="IPR005110">
    <property type="entry name" value="MoeA_linker/N"/>
</dbReference>
<dbReference type="Pfam" id="PF03453">
    <property type="entry name" value="MoeA_N"/>
    <property type="match status" value="1"/>
</dbReference>
<name>F4FZ64_METCR</name>
<dbReference type="InterPro" id="IPR036688">
    <property type="entry name" value="MoeA_C_domain_IV_sf"/>
</dbReference>
<dbReference type="Proteomes" id="UP000007812">
    <property type="component" value="Chromosome"/>
</dbReference>
<dbReference type="InterPro" id="IPR036135">
    <property type="entry name" value="MoeA_linker/N_sf"/>
</dbReference>
<protein>
    <submittedName>
        <fullName evidence="2">MoeA domain-containing protein</fullName>
    </submittedName>
</protein>
<dbReference type="AlphaFoldDB" id="F4FZ64"/>
<dbReference type="eggNOG" id="arCOG00216">
    <property type="taxonomic scope" value="Archaea"/>
</dbReference>
<dbReference type="InterPro" id="IPR001453">
    <property type="entry name" value="MoaB/Mog_dom"/>
</dbReference>
<reference evidence="2 3" key="1">
    <citation type="journal article" date="2011" name="J. Bacteriol.">
        <title>Complete genome sequence of Metallosphaera cuprina, a metal sulfide-oxidizing archaeon from a hot spring.</title>
        <authorList>
            <person name="Liu L.J."/>
            <person name="You X.Y."/>
            <person name="Zheng H."/>
            <person name="Wang S."/>
            <person name="Jiang C.Y."/>
            <person name="Liu S.J."/>
        </authorList>
    </citation>
    <scope>NUCLEOTIDE SEQUENCE [LARGE SCALE GENOMIC DNA]</scope>
    <source>
        <strain evidence="2 3">Ar-4</strain>
    </source>
</reference>
<dbReference type="PANTHER" id="PTHR10192">
    <property type="entry name" value="MOLYBDOPTERIN BIOSYNTHESIS PROTEIN"/>
    <property type="match status" value="1"/>
</dbReference>
<evidence type="ECO:0000313" key="2">
    <source>
        <dbReference type="EMBL" id="AEB94373.1"/>
    </source>
</evidence>
<dbReference type="Gene3D" id="3.40.980.10">
    <property type="entry name" value="MoaB/Mog-like domain"/>
    <property type="match status" value="1"/>
</dbReference>
<dbReference type="SUPFAM" id="SSF53218">
    <property type="entry name" value="Molybdenum cofactor biosynthesis proteins"/>
    <property type="match status" value="1"/>
</dbReference>
<keyword evidence="3" id="KW-1185">Reference proteome</keyword>
<dbReference type="InterPro" id="IPR038987">
    <property type="entry name" value="MoeA-like"/>
</dbReference>
<accession>F4FZ64</accession>
<dbReference type="HOGENOM" id="CLU_010186_7_2_2"/>
<proteinExistence type="predicted"/>
<dbReference type="Gene3D" id="3.90.105.10">
    <property type="entry name" value="Molybdopterin biosynthesis moea protein, domain 2"/>
    <property type="match status" value="1"/>
</dbReference>
<dbReference type="GO" id="GO:0005737">
    <property type="term" value="C:cytoplasm"/>
    <property type="evidence" value="ECO:0007669"/>
    <property type="project" value="TreeGrafter"/>
</dbReference>